<organism evidence="1 2">
    <name type="scientific">Fusarium decemcellulare</name>
    <dbReference type="NCBI Taxonomy" id="57161"/>
    <lineage>
        <taxon>Eukaryota</taxon>
        <taxon>Fungi</taxon>
        <taxon>Dikarya</taxon>
        <taxon>Ascomycota</taxon>
        <taxon>Pezizomycotina</taxon>
        <taxon>Sordariomycetes</taxon>
        <taxon>Hypocreomycetidae</taxon>
        <taxon>Hypocreales</taxon>
        <taxon>Nectriaceae</taxon>
        <taxon>Fusarium</taxon>
        <taxon>Fusarium decemcellulare species complex</taxon>
    </lineage>
</organism>
<evidence type="ECO:0000313" key="2">
    <source>
        <dbReference type="Proteomes" id="UP001148629"/>
    </source>
</evidence>
<protein>
    <submittedName>
        <fullName evidence="1">Uncharacterized protein</fullName>
    </submittedName>
</protein>
<evidence type="ECO:0000313" key="1">
    <source>
        <dbReference type="EMBL" id="KAJ3544921.1"/>
    </source>
</evidence>
<reference evidence="1" key="1">
    <citation type="submission" date="2022-08" db="EMBL/GenBank/DDBJ databases">
        <title>Genome Sequence of Fusarium decemcellulare.</title>
        <authorList>
            <person name="Buettner E."/>
        </authorList>
    </citation>
    <scope>NUCLEOTIDE SEQUENCE</scope>
    <source>
        <strain evidence="1">Babe19</strain>
    </source>
</reference>
<dbReference type="Proteomes" id="UP001148629">
    <property type="component" value="Unassembled WGS sequence"/>
</dbReference>
<comment type="caution">
    <text evidence="1">The sequence shown here is derived from an EMBL/GenBank/DDBJ whole genome shotgun (WGS) entry which is preliminary data.</text>
</comment>
<sequence>MFKKKPDIKNLAPLRSSDRRKLADQIIRDYQIAIPQQPADDASSNTQQTLSSLRTSLLPESTSSARFTTSSGPNLALVSGTIYVGAYPDQDERILWFQLGKNPKLIPTVYTLWHNPNIVPLLHTPDFVVEEKLTHGSDLMVPGLVKAQNAKFDSRAKTGSVVAVAGMKKDTVPLFVGTCQIDVCNLGDVRGQKGVAVKALHWAGDECWSWRPLGSGGQVPPESLEGWQGLTAGINNITLDDNPETEDQEADGGATVGGASSAREEEEEREPTTSEVDEAFQQAFLFAIHKAKASKPGPNFGFVFPIQPSFLISNMIQPYLRSQNQNYYTIKKTSWKNAKKFIKHLDKIGLIKSKDRNGGETVILDIDFDDDMVVGFRPYNLPTPKAAGAASSNNGEHSSGHASDPSIGQTLTIQTVYRATSKLVPTLLPSKTEFYSAQQVSAALKSYIDEHPELEGQGASTIKLDPFLANSVLNSKDDGNVLALGRISRSALQRRVLEDSHLCQPFYVITRNQATSEQKPKAGAPPHILITIEKRTGTKVVTKISNLEPFFIDPQLLAPELQKKCAGSASVGQASGAKPGLMEVVVQGDQRKVLVGDVLASRGIDAKWVEVVDKTKPKKKNLGGAFLPYWPETCLMPLAAVKWVFWSVLRVPVDMGHSSNYRRQGDLTRGMPADSITARAKMTSLHGVNGIIEKADRNPILLAGISHSTLRNVRIETVLIALNESISLLEGPPLEMLRIAALAAVFAGLSSQAGTRRATNDDLDPLKFNEDGSFQICVFSDLHYAQDASGSGPEQDRRSTQVMSDVLDFDPPDLVILNGDLINGEDTFVENSTHYIDQIVSPMVDRNLTWASIYGNHDHNYNINGDDILEREQTWPGSRTEKMVSTSNAGTTNYYLPVYASNCTDTDDCSPELLLWFFDSRGGFYYQGRRRAQPNWVDSSVVEWFNETNAGLVEEHGREIPSLAFVHIPVHASLQFQQEVGIDENIHPGINDEDVVQQGDGWCADGSGGCSYGDQDFPFMSALISTPGLIGLFYGHDHGNSWCYKWDSELPGMNITGNGINLCYGQHTGYGGYGDWIRGGRQIFVTREGLEDYTVDTHIRLESGEVVGSVSLNSTFGTDSYAATTNEKTYQSGSGPLAPTSILGGVQKGIASTCIVSLAAITWMSI</sequence>
<proteinExistence type="predicted"/>
<gene>
    <name evidence="1" type="ORF">NM208_g2771</name>
</gene>
<accession>A0ACC1SRI8</accession>
<name>A0ACC1SRI8_9HYPO</name>
<dbReference type="EMBL" id="JANRMS010000173">
    <property type="protein sequence ID" value="KAJ3544921.1"/>
    <property type="molecule type" value="Genomic_DNA"/>
</dbReference>
<keyword evidence="2" id="KW-1185">Reference proteome</keyword>